<dbReference type="InterPro" id="IPR047794">
    <property type="entry name" value="C45_proenzyme-like"/>
</dbReference>
<protein>
    <recommendedName>
        <fullName evidence="1">Peptidase C45 hydrolase domain-containing protein</fullName>
    </recommendedName>
</protein>
<dbReference type="NCBIfam" id="NF040521">
    <property type="entry name" value="C45_proenzyme"/>
    <property type="match status" value="1"/>
</dbReference>
<dbReference type="Gene3D" id="1.10.10.2120">
    <property type="match status" value="1"/>
</dbReference>
<dbReference type="KEGG" id="bsen:DP114_28535"/>
<dbReference type="Proteomes" id="UP000503129">
    <property type="component" value="Chromosome"/>
</dbReference>
<dbReference type="Pfam" id="PF03417">
    <property type="entry name" value="AAT"/>
    <property type="match status" value="1"/>
</dbReference>
<dbReference type="RefSeq" id="WP_171977703.1">
    <property type="nucleotide sequence ID" value="NZ_CAWOXK010000001.1"/>
</dbReference>
<accession>A0A856MPQ1</accession>
<dbReference type="AlphaFoldDB" id="A0A856MPQ1"/>
<dbReference type="InterPro" id="IPR047801">
    <property type="entry name" value="Peptidase_C45"/>
</dbReference>
<evidence type="ECO:0000259" key="1">
    <source>
        <dbReference type="Pfam" id="PF03417"/>
    </source>
</evidence>
<proteinExistence type="predicted"/>
<feature type="domain" description="Peptidase C45 hydrolase" evidence="1">
    <location>
        <begin position="143"/>
        <end position="369"/>
    </location>
</feature>
<dbReference type="InterPro" id="IPR005079">
    <property type="entry name" value="Peptidase_C45_hydrolase"/>
</dbReference>
<reference evidence="2 3" key="1">
    <citation type="submission" date="2018-06" db="EMBL/GenBank/DDBJ databases">
        <title>Comparative genomics of Brasilonema spp. strains.</title>
        <authorList>
            <person name="Alvarenga D.O."/>
            <person name="Fiore M.F."/>
            <person name="Varani A.M."/>
        </authorList>
    </citation>
    <scope>NUCLEOTIDE SEQUENCE [LARGE SCALE GENOMIC DNA]</scope>
    <source>
        <strain evidence="2 3">CENA114</strain>
    </source>
</reference>
<organism evidence="2 3">
    <name type="scientific">Brasilonema sennae CENA114</name>
    <dbReference type="NCBI Taxonomy" id="415709"/>
    <lineage>
        <taxon>Bacteria</taxon>
        <taxon>Bacillati</taxon>
        <taxon>Cyanobacteriota</taxon>
        <taxon>Cyanophyceae</taxon>
        <taxon>Nostocales</taxon>
        <taxon>Scytonemataceae</taxon>
        <taxon>Brasilonema</taxon>
        <taxon>Bromeliae group (in: Brasilonema)</taxon>
    </lineage>
</organism>
<evidence type="ECO:0000313" key="3">
    <source>
        <dbReference type="Proteomes" id="UP000503129"/>
    </source>
</evidence>
<dbReference type="EMBL" id="CP030118">
    <property type="protein sequence ID" value="QDL11317.1"/>
    <property type="molecule type" value="Genomic_DNA"/>
</dbReference>
<keyword evidence="3" id="KW-1185">Reference proteome</keyword>
<dbReference type="Gene3D" id="3.60.60.10">
    <property type="entry name" value="Penicillin V Acylase, Chain A"/>
    <property type="match status" value="1"/>
</dbReference>
<gene>
    <name evidence="2" type="ORF">DP114_28535</name>
</gene>
<sequence length="377" mass="42120">MSPHPDISQNSIVELLTAQGLKIVPPNLIEEHPTAKLPLVRLTGSPEEIGAEHGTKLSHRIEKAFELYRAKLFAQWTDASLKATSLAFFERIQEFSQEYAVELEAIASHAGRQLWEVVMLMSRTEILRSSAPNECTSIYFKQSRILGQNWDWVEEFENLAVIFDVTRQDGFRFVALGEPGFVKIGFNTAGIGVCLNILKCRASTGGIPVHILLRKVLDSTSLNQAYHAIIAAERATMSNILIADDLGRYVNLELAGNELFTLNENEVEVNNVVVHTNGFLTSKREKIDFPEETESSAARIVRAKSLTSTQSGRYEADMLKILLDQEGNLPICRQSERNIFDGLTYGTVSTVVMNLRERKLIFSQGNPRNGMFSCVSI</sequence>
<evidence type="ECO:0000313" key="2">
    <source>
        <dbReference type="EMBL" id="QDL11317.1"/>
    </source>
</evidence>
<dbReference type="PANTHER" id="PTHR34180">
    <property type="entry name" value="PEPTIDASE C45"/>
    <property type="match status" value="1"/>
</dbReference>
<dbReference type="PANTHER" id="PTHR34180:SF1">
    <property type="entry name" value="BETA-ALANYL-DOPAMINE_CARCININE HYDROLASE"/>
    <property type="match status" value="1"/>
</dbReference>
<name>A0A856MPQ1_9CYAN</name>